<evidence type="ECO:0000313" key="5">
    <source>
        <dbReference type="EMBL" id="KAJ6441500.1"/>
    </source>
</evidence>
<dbReference type="PANTHER" id="PTHR43712:SF12">
    <property type="entry name" value="STERIGMATOCYSTIN 8-O-METHYLTRANSFERASE"/>
    <property type="match status" value="1"/>
</dbReference>
<dbReference type="EMBL" id="JAQHRD010000004">
    <property type="protein sequence ID" value="KAJ6441500.1"/>
    <property type="molecule type" value="Genomic_DNA"/>
</dbReference>
<protein>
    <submittedName>
        <fullName evidence="5">Sterigmatocystin 8-O-methyltransferase</fullName>
    </submittedName>
</protein>
<evidence type="ECO:0000256" key="2">
    <source>
        <dbReference type="ARBA" id="ARBA00022679"/>
    </source>
</evidence>
<sequence>MGDNVQTDANTVQQPEGFCAPGAPASATVSLKERLEKLIASSQQLIKLMDEHGVPDPTFAPECQEDFSKLPPETITERFALLDLLSDVTFLVHGASQSITDVSQNAMADSATLNILNYFNFWDAIPLDGDASFAEIAKAVRLPQEAVEAIMPYAFCNRIFEPVTIGDPNSRIRHTSRSAAMIKDPTLRIIVNLTVDGLAGPLSILNRALEKNFVGKDKLSNEISETPFGMLYNKGGPLGEFKDYYDWLDRDGEGERKGWRQRDMVESLRLAKEKMGAESALLEALDWAAAGKATVVDLGGSGGHDDVPLAEKFPDLKIVVQDLPSCQPKFDDGYISDELKKRVSFLAHDFFTPQPIQADIYLFKWVFYDWSNKDIVKIIQALVPALRPGARVLVLDLMVDVGPEAAAVMPRSLLKYSNVISLKTLSLFGHTKQAAKRMTDLFKAADERFEIVRDEIAGTFMTFEAVWRG</sequence>
<dbReference type="InterPro" id="IPR029063">
    <property type="entry name" value="SAM-dependent_MTases_sf"/>
</dbReference>
<comment type="caution">
    <text evidence="5">The sequence shown here is derived from an EMBL/GenBank/DDBJ whole genome shotgun (WGS) entry which is preliminary data.</text>
</comment>
<dbReference type="Proteomes" id="UP001163105">
    <property type="component" value="Unassembled WGS sequence"/>
</dbReference>
<proteinExistence type="predicted"/>
<dbReference type="InterPro" id="IPR001077">
    <property type="entry name" value="COMT_C"/>
</dbReference>
<dbReference type="Gene3D" id="3.40.50.150">
    <property type="entry name" value="Vaccinia Virus protein VP39"/>
    <property type="match status" value="1"/>
</dbReference>
<keyword evidence="6" id="KW-1185">Reference proteome</keyword>
<dbReference type="PROSITE" id="PS51683">
    <property type="entry name" value="SAM_OMT_II"/>
    <property type="match status" value="1"/>
</dbReference>
<accession>A0AB34FRI6</accession>
<keyword evidence="2" id="KW-0808">Transferase</keyword>
<dbReference type="SUPFAM" id="SSF53335">
    <property type="entry name" value="S-adenosyl-L-methionine-dependent methyltransferases"/>
    <property type="match status" value="1"/>
</dbReference>
<dbReference type="InterPro" id="IPR016461">
    <property type="entry name" value="COMT-like"/>
</dbReference>
<reference evidence="5" key="1">
    <citation type="submission" date="2023-01" db="EMBL/GenBank/DDBJ databases">
        <title>The growth and conidiation of Purpureocillium lavendulum are regulated by nitrogen source and histone H3K14 acetylation.</title>
        <authorList>
            <person name="Tang P."/>
            <person name="Han J."/>
            <person name="Zhang C."/>
            <person name="Tang P."/>
            <person name="Qi F."/>
            <person name="Zhang K."/>
            <person name="Liang L."/>
        </authorList>
    </citation>
    <scope>NUCLEOTIDE SEQUENCE</scope>
    <source>
        <strain evidence="5">YMF1.00683</strain>
    </source>
</reference>
<evidence type="ECO:0000313" key="6">
    <source>
        <dbReference type="Proteomes" id="UP001163105"/>
    </source>
</evidence>
<keyword evidence="3" id="KW-0949">S-adenosyl-L-methionine</keyword>
<dbReference type="GO" id="GO:0032259">
    <property type="term" value="P:methylation"/>
    <property type="evidence" value="ECO:0007669"/>
    <property type="project" value="UniProtKB-KW"/>
</dbReference>
<evidence type="ECO:0000259" key="4">
    <source>
        <dbReference type="Pfam" id="PF00891"/>
    </source>
</evidence>
<dbReference type="GO" id="GO:0008171">
    <property type="term" value="F:O-methyltransferase activity"/>
    <property type="evidence" value="ECO:0007669"/>
    <property type="project" value="InterPro"/>
</dbReference>
<organism evidence="5 6">
    <name type="scientific">Purpureocillium lavendulum</name>
    <dbReference type="NCBI Taxonomy" id="1247861"/>
    <lineage>
        <taxon>Eukaryota</taxon>
        <taxon>Fungi</taxon>
        <taxon>Dikarya</taxon>
        <taxon>Ascomycota</taxon>
        <taxon>Pezizomycotina</taxon>
        <taxon>Sordariomycetes</taxon>
        <taxon>Hypocreomycetidae</taxon>
        <taxon>Hypocreales</taxon>
        <taxon>Ophiocordycipitaceae</taxon>
        <taxon>Purpureocillium</taxon>
    </lineage>
</organism>
<dbReference type="PANTHER" id="PTHR43712">
    <property type="entry name" value="PUTATIVE (AFU_ORTHOLOGUE AFUA_4G14580)-RELATED"/>
    <property type="match status" value="1"/>
</dbReference>
<dbReference type="Pfam" id="PF00891">
    <property type="entry name" value="Methyltransf_2"/>
    <property type="match status" value="1"/>
</dbReference>
<gene>
    <name evidence="5" type="ORF">O9K51_05051</name>
</gene>
<feature type="domain" description="O-methyltransferase C-terminal" evidence="4">
    <location>
        <begin position="280"/>
        <end position="406"/>
    </location>
</feature>
<evidence type="ECO:0000256" key="3">
    <source>
        <dbReference type="ARBA" id="ARBA00022691"/>
    </source>
</evidence>
<keyword evidence="1" id="KW-0489">Methyltransferase</keyword>
<name>A0AB34FRI6_9HYPO</name>
<evidence type="ECO:0000256" key="1">
    <source>
        <dbReference type="ARBA" id="ARBA00022603"/>
    </source>
</evidence>
<dbReference type="AlphaFoldDB" id="A0AB34FRI6"/>